<organism evidence="2 3">
    <name type="scientific">Trichonephila inaurata madagascariensis</name>
    <dbReference type="NCBI Taxonomy" id="2747483"/>
    <lineage>
        <taxon>Eukaryota</taxon>
        <taxon>Metazoa</taxon>
        <taxon>Ecdysozoa</taxon>
        <taxon>Arthropoda</taxon>
        <taxon>Chelicerata</taxon>
        <taxon>Arachnida</taxon>
        <taxon>Araneae</taxon>
        <taxon>Araneomorphae</taxon>
        <taxon>Entelegynae</taxon>
        <taxon>Araneoidea</taxon>
        <taxon>Nephilidae</taxon>
        <taxon>Trichonephila</taxon>
        <taxon>Trichonephila inaurata</taxon>
    </lineage>
</organism>
<dbReference type="InterPro" id="IPR008042">
    <property type="entry name" value="Retrotrans_Pao"/>
</dbReference>
<dbReference type="OrthoDB" id="6429954at2759"/>
<dbReference type="AlphaFoldDB" id="A0A8X7CBJ3"/>
<proteinExistence type="predicted"/>
<name>A0A8X7CBJ3_9ARAC</name>
<protein>
    <submittedName>
        <fullName evidence="2">Integrase catalytic domain-containing protein</fullName>
    </submittedName>
</protein>
<dbReference type="PANTHER" id="PTHR47331:SF4">
    <property type="entry name" value="PEPTIDASE S1 DOMAIN-CONTAINING PROTEIN"/>
    <property type="match status" value="1"/>
</dbReference>
<gene>
    <name evidence="2" type="primary">AVEN_61737_1</name>
    <name evidence="2" type="ORF">TNIN_324931</name>
</gene>
<keyword evidence="3" id="KW-1185">Reference proteome</keyword>
<dbReference type="EMBL" id="BMAV01012277">
    <property type="protein sequence ID" value="GFY58849.1"/>
    <property type="molecule type" value="Genomic_DNA"/>
</dbReference>
<evidence type="ECO:0000313" key="2">
    <source>
        <dbReference type="EMBL" id="GFY58849.1"/>
    </source>
</evidence>
<sequence>MSSFYVDNCLASVQTQSELDRFIDVATKIMAERKFELRGWEHSNPSDPIASPTNVLGMIWDRHCDTLSLNIPDLRELMEEVITKRNILAASHKVFDPLGITGPVLLLPKLWLQSLWKSQIGWDQEVDIKTRQDFLKWLKELEYLKHVQVPRWLHCDSGFQNISLHFFCDASKLAYSAVVFLRVDIGSTVHIQLVQSKTRIAPCGKKETTIARLELLGAAISARLSTTVLKEFPTDDVYFWTDSTTVLAWLKREEPWGVFVHNRVQEIRKLTPVKAWRHVPGSLNPADCPSRGCSAKQLCISKWWEGPSWLHLLPQEWPISDVEVDVNEVEVNKERKAIETSMMNVQTTDIKSDYFSTYSRNNRVVAWILRFIHNISNATKLKGSLGYEEFKRAEVLVFKSLQSNAFQDERLLAKMQAFKDEDGLLRIRTKLADSYEKEDFKFPILLPASDVVVKLIREEHVKAMHAGSSILLARLREKFWIIRAKRLVKRVLSECVICKRYKAKHVEVPFAPLPRDRVTQTKIFEVTGVDYAEKKTDALPTALCAYALETFMTLYPKDIWLHVYTDGSAQDDASAGAGFYSENPFKAL</sequence>
<dbReference type="Pfam" id="PF17921">
    <property type="entry name" value="Integrase_H2C2"/>
    <property type="match status" value="1"/>
</dbReference>
<dbReference type="InterPro" id="IPR041588">
    <property type="entry name" value="Integrase_H2C2"/>
</dbReference>
<feature type="domain" description="Integrase zinc-binding" evidence="1">
    <location>
        <begin position="453"/>
        <end position="503"/>
    </location>
</feature>
<dbReference type="Gene3D" id="1.10.340.70">
    <property type="match status" value="1"/>
</dbReference>
<comment type="caution">
    <text evidence="2">The sequence shown here is derived from an EMBL/GenBank/DDBJ whole genome shotgun (WGS) entry which is preliminary data.</text>
</comment>
<dbReference type="Proteomes" id="UP000886998">
    <property type="component" value="Unassembled WGS sequence"/>
</dbReference>
<accession>A0A8X7CBJ3</accession>
<dbReference type="Pfam" id="PF05380">
    <property type="entry name" value="Peptidase_A17"/>
    <property type="match status" value="1"/>
</dbReference>
<reference evidence="2" key="1">
    <citation type="submission" date="2020-08" db="EMBL/GenBank/DDBJ databases">
        <title>Multicomponent nature underlies the extraordinary mechanical properties of spider dragline silk.</title>
        <authorList>
            <person name="Kono N."/>
            <person name="Nakamura H."/>
            <person name="Mori M."/>
            <person name="Yoshida Y."/>
            <person name="Ohtoshi R."/>
            <person name="Malay A.D."/>
            <person name="Moran D.A.P."/>
            <person name="Tomita M."/>
            <person name="Numata K."/>
            <person name="Arakawa K."/>
        </authorList>
    </citation>
    <scope>NUCLEOTIDE SEQUENCE</scope>
</reference>
<evidence type="ECO:0000313" key="3">
    <source>
        <dbReference type="Proteomes" id="UP000886998"/>
    </source>
</evidence>
<evidence type="ECO:0000259" key="1">
    <source>
        <dbReference type="Pfam" id="PF17921"/>
    </source>
</evidence>
<dbReference type="PANTHER" id="PTHR47331">
    <property type="entry name" value="PHD-TYPE DOMAIN-CONTAINING PROTEIN"/>
    <property type="match status" value="1"/>
</dbReference>